<keyword evidence="1" id="KW-0805">Transcription regulation</keyword>
<feature type="domain" description="HTH crp-type" evidence="5">
    <location>
        <begin position="270"/>
        <end position="319"/>
    </location>
</feature>
<dbReference type="EMBL" id="JAIFZO010000002">
    <property type="protein sequence ID" value="MCX4238903.1"/>
    <property type="molecule type" value="Genomic_DNA"/>
</dbReference>
<protein>
    <submittedName>
        <fullName evidence="6">Winged helix-turn-helix domain-containing protein</fullName>
    </submittedName>
</protein>
<dbReference type="SMART" id="SM00418">
    <property type="entry name" value="HTH_ARSR"/>
    <property type="match status" value="1"/>
</dbReference>
<sequence>MIRIHLDEVTLSRTRMAFSPAAEVIAALELLHRGRGRAAWPYTGWAEQAAAVLASVPQTAPLHLYRQLHGGGRARRTPDLFEPFVPQPDPGLGAELAVLRATPGDVVEYQFTRHYPEGVPDFLLPYREDRERAFGRLADAFEVFWREAMAPYWPLMRTVLEEEILLRARSLAGHGPDAVLAGLGGPALWEPPVLSLPKAKESRVTAAGQRLLLVPLVFAQGRMGCSTDQPDLLRVTYQARGAAVLAGGAAVDPVFGDRLVALLGERRAAVLRALVVPATTSALARLLGLAPSTVSQQLSGLRAAGAVHRRRAGRRVYYGLEPAGEELLGLFGDCDQAVGSSQEAGSAVQEGLPGGTAGVVSGLG</sequence>
<dbReference type="InterPro" id="IPR036390">
    <property type="entry name" value="WH_DNA-bd_sf"/>
</dbReference>
<dbReference type="CDD" id="cd00090">
    <property type="entry name" value="HTH_ARSR"/>
    <property type="match status" value="1"/>
</dbReference>
<keyword evidence="7" id="KW-1185">Reference proteome</keyword>
<dbReference type="SMART" id="SM00419">
    <property type="entry name" value="HTH_CRP"/>
    <property type="match status" value="1"/>
</dbReference>
<dbReference type="PANTHER" id="PTHR43132:SF8">
    <property type="entry name" value="HTH-TYPE TRANSCRIPTIONAL REGULATOR KMTR"/>
    <property type="match status" value="1"/>
</dbReference>
<dbReference type="InterPro" id="IPR011991">
    <property type="entry name" value="ArsR-like_HTH"/>
</dbReference>
<dbReference type="Pfam" id="PF12840">
    <property type="entry name" value="HTH_20"/>
    <property type="match status" value="1"/>
</dbReference>
<comment type="caution">
    <text evidence="6">The sequence shown here is derived from an EMBL/GenBank/DDBJ whole genome shotgun (WGS) entry which is preliminary data.</text>
</comment>
<evidence type="ECO:0000256" key="1">
    <source>
        <dbReference type="ARBA" id="ARBA00023015"/>
    </source>
</evidence>
<keyword evidence="3" id="KW-0804">Transcription</keyword>
<reference evidence="6" key="1">
    <citation type="journal article" date="2022" name="bioRxiv">
        <title>Discovery and biosynthetic assessment of Streptomyces ortus sp nov. isolated from a deep-sea sponge.</title>
        <authorList>
            <person name="Williams S.E."/>
        </authorList>
    </citation>
    <scope>NUCLEOTIDE SEQUENCE</scope>
    <source>
        <strain evidence="6">A15ISP2-DRY2</strain>
    </source>
</reference>
<proteinExistence type="predicted"/>
<name>A0ABT3VKR3_9ACTN</name>
<accession>A0ABT3VKR3</accession>
<evidence type="ECO:0000313" key="7">
    <source>
        <dbReference type="Proteomes" id="UP001165590"/>
    </source>
</evidence>
<evidence type="ECO:0000313" key="6">
    <source>
        <dbReference type="EMBL" id="MCX4238903.1"/>
    </source>
</evidence>
<dbReference type="InterPro" id="IPR051011">
    <property type="entry name" value="Metal_resp_trans_reg"/>
</dbReference>
<feature type="domain" description="HTH arsR-type" evidence="4">
    <location>
        <begin position="257"/>
        <end position="333"/>
    </location>
</feature>
<evidence type="ECO:0000259" key="4">
    <source>
        <dbReference type="SMART" id="SM00418"/>
    </source>
</evidence>
<keyword evidence="2" id="KW-0238">DNA-binding</keyword>
<dbReference type="SUPFAM" id="SSF46785">
    <property type="entry name" value="Winged helix' DNA-binding domain"/>
    <property type="match status" value="1"/>
</dbReference>
<evidence type="ECO:0000256" key="2">
    <source>
        <dbReference type="ARBA" id="ARBA00023125"/>
    </source>
</evidence>
<dbReference type="InterPro" id="IPR001845">
    <property type="entry name" value="HTH_ArsR_DNA-bd_dom"/>
</dbReference>
<dbReference type="Gene3D" id="1.10.10.10">
    <property type="entry name" value="Winged helix-like DNA-binding domain superfamily/Winged helix DNA-binding domain"/>
    <property type="match status" value="1"/>
</dbReference>
<evidence type="ECO:0000256" key="3">
    <source>
        <dbReference type="ARBA" id="ARBA00023163"/>
    </source>
</evidence>
<dbReference type="InterPro" id="IPR012318">
    <property type="entry name" value="HTH_CRP"/>
</dbReference>
<dbReference type="InterPro" id="IPR036388">
    <property type="entry name" value="WH-like_DNA-bd_sf"/>
</dbReference>
<gene>
    <name evidence="6" type="ORF">K3769_40250</name>
</gene>
<dbReference type="Proteomes" id="UP001165590">
    <property type="component" value="Unassembled WGS sequence"/>
</dbReference>
<organism evidence="6 7">
    <name type="scientific">Streptomyces ortus</name>
    <dbReference type="NCBI Taxonomy" id="2867268"/>
    <lineage>
        <taxon>Bacteria</taxon>
        <taxon>Bacillati</taxon>
        <taxon>Actinomycetota</taxon>
        <taxon>Actinomycetes</taxon>
        <taxon>Kitasatosporales</taxon>
        <taxon>Streptomycetaceae</taxon>
        <taxon>Streptomyces</taxon>
    </lineage>
</organism>
<dbReference type="RefSeq" id="WP_267031158.1">
    <property type="nucleotide sequence ID" value="NZ_JAIFZO010000002.1"/>
</dbReference>
<dbReference type="PANTHER" id="PTHR43132">
    <property type="entry name" value="ARSENICAL RESISTANCE OPERON REPRESSOR ARSR-RELATED"/>
    <property type="match status" value="1"/>
</dbReference>
<evidence type="ECO:0000259" key="5">
    <source>
        <dbReference type="SMART" id="SM00419"/>
    </source>
</evidence>